<name>A0A811MJ47_9POAL</name>
<dbReference type="PANTHER" id="PTHR47025">
    <property type="entry name" value="AUTOIMMUNE REGULATOR"/>
    <property type="match status" value="1"/>
</dbReference>
<dbReference type="EMBL" id="CAJGYO010000002">
    <property type="protein sequence ID" value="CAD6210650.1"/>
    <property type="molecule type" value="Genomic_DNA"/>
</dbReference>
<gene>
    <name evidence="5" type="ORF">NCGR_LOCUS6707</name>
</gene>
<dbReference type="InterPro" id="IPR000182">
    <property type="entry name" value="GNAT_dom"/>
</dbReference>
<keyword evidence="6" id="KW-1185">Reference proteome</keyword>
<feature type="compositionally biased region" description="Basic and acidic residues" evidence="3">
    <location>
        <begin position="69"/>
        <end position="84"/>
    </location>
</feature>
<evidence type="ECO:0000313" key="6">
    <source>
        <dbReference type="Proteomes" id="UP000604825"/>
    </source>
</evidence>
<comment type="caution">
    <text evidence="5">The sequence shown here is derived from an EMBL/GenBank/DDBJ whole genome shotgun (WGS) entry which is preliminary data.</text>
</comment>
<comment type="subcellular location">
    <subcellularLocation>
        <location evidence="1">Nucleus</location>
    </subcellularLocation>
</comment>
<evidence type="ECO:0000313" key="5">
    <source>
        <dbReference type="EMBL" id="CAD6210650.1"/>
    </source>
</evidence>
<dbReference type="InterPro" id="IPR032308">
    <property type="entry name" value="TDBD"/>
</dbReference>
<dbReference type="GO" id="GO:0045944">
    <property type="term" value="P:positive regulation of transcription by RNA polymerase II"/>
    <property type="evidence" value="ECO:0007669"/>
    <property type="project" value="TreeGrafter"/>
</dbReference>
<dbReference type="Pfam" id="PF16135">
    <property type="entry name" value="TDBD"/>
    <property type="match status" value="2"/>
</dbReference>
<dbReference type="SUPFAM" id="SSF55729">
    <property type="entry name" value="Acyl-CoA N-acyltransferases (Nat)"/>
    <property type="match status" value="1"/>
</dbReference>
<dbReference type="InterPro" id="IPR056511">
    <property type="entry name" value="IDM1_C"/>
</dbReference>
<dbReference type="PANTHER" id="PTHR47025:SF7">
    <property type="entry name" value="ACYL-COA N-ACYLTRANSFERASE WITH RING_FYVE_PHD-TYPE ZINC FINGER DOMAIN-CONTAINING PROTEIN"/>
    <property type="match status" value="1"/>
</dbReference>
<feature type="compositionally biased region" description="Low complexity" evidence="3">
    <location>
        <begin position="59"/>
        <end position="68"/>
    </location>
</feature>
<keyword evidence="2" id="KW-0539">Nucleus</keyword>
<evidence type="ECO:0000256" key="3">
    <source>
        <dbReference type="SAM" id="MobiDB-lite"/>
    </source>
</evidence>
<feature type="domain" description="N-acetyltransferase" evidence="4">
    <location>
        <begin position="765"/>
        <end position="916"/>
    </location>
</feature>
<reference evidence="5" key="1">
    <citation type="submission" date="2020-10" db="EMBL/GenBank/DDBJ databases">
        <authorList>
            <person name="Han B."/>
            <person name="Lu T."/>
            <person name="Zhao Q."/>
            <person name="Huang X."/>
            <person name="Zhao Y."/>
        </authorList>
    </citation>
    <scope>NUCLEOTIDE SEQUENCE</scope>
</reference>
<evidence type="ECO:0000259" key="4">
    <source>
        <dbReference type="PROSITE" id="PS51186"/>
    </source>
</evidence>
<evidence type="ECO:0000256" key="1">
    <source>
        <dbReference type="ARBA" id="ARBA00004123"/>
    </source>
</evidence>
<feature type="compositionally biased region" description="Polar residues" evidence="3">
    <location>
        <begin position="400"/>
        <end position="415"/>
    </location>
</feature>
<proteinExistence type="predicted"/>
<accession>A0A811MJ47</accession>
<protein>
    <recommendedName>
        <fullName evidence="4">N-acetyltransferase domain-containing protein</fullName>
    </recommendedName>
</protein>
<dbReference type="AlphaFoldDB" id="A0A811MJ47"/>
<dbReference type="OrthoDB" id="786098at2759"/>
<feature type="region of interest" description="Disordered" evidence="3">
    <location>
        <begin position="399"/>
        <end position="496"/>
    </location>
</feature>
<evidence type="ECO:0000256" key="2">
    <source>
        <dbReference type="ARBA" id="ARBA00023242"/>
    </source>
</evidence>
<organism evidence="5 6">
    <name type="scientific">Miscanthus lutarioriparius</name>
    <dbReference type="NCBI Taxonomy" id="422564"/>
    <lineage>
        <taxon>Eukaryota</taxon>
        <taxon>Viridiplantae</taxon>
        <taxon>Streptophyta</taxon>
        <taxon>Embryophyta</taxon>
        <taxon>Tracheophyta</taxon>
        <taxon>Spermatophyta</taxon>
        <taxon>Magnoliopsida</taxon>
        <taxon>Liliopsida</taxon>
        <taxon>Poales</taxon>
        <taxon>Poaceae</taxon>
        <taxon>PACMAD clade</taxon>
        <taxon>Panicoideae</taxon>
        <taxon>Andropogonodae</taxon>
        <taxon>Andropogoneae</taxon>
        <taxon>Saccharinae</taxon>
        <taxon>Miscanthus</taxon>
    </lineage>
</organism>
<dbReference type="Proteomes" id="UP000604825">
    <property type="component" value="Unassembled WGS sequence"/>
</dbReference>
<feature type="region of interest" description="Disordered" evidence="3">
    <location>
        <begin position="188"/>
        <end position="225"/>
    </location>
</feature>
<dbReference type="GO" id="GO:0003682">
    <property type="term" value="F:chromatin binding"/>
    <property type="evidence" value="ECO:0007669"/>
    <property type="project" value="TreeGrafter"/>
</dbReference>
<feature type="compositionally biased region" description="Low complexity" evidence="3">
    <location>
        <begin position="188"/>
        <end position="204"/>
    </location>
</feature>
<dbReference type="Pfam" id="PF23209">
    <property type="entry name" value="IDM1_C"/>
    <property type="match status" value="1"/>
</dbReference>
<dbReference type="GO" id="GO:0016747">
    <property type="term" value="F:acyltransferase activity, transferring groups other than amino-acyl groups"/>
    <property type="evidence" value="ECO:0007669"/>
    <property type="project" value="InterPro"/>
</dbReference>
<dbReference type="InterPro" id="IPR016181">
    <property type="entry name" value="Acyl_CoA_acyltransferase"/>
</dbReference>
<dbReference type="GO" id="GO:0005634">
    <property type="term" value="C:nucleus"/>
    <property type="evidence" value="ECO:0007669"/>
    <property type="project" value="UniProtKB-SubCell"/>
</dbReference>
<dbReference type="GO" id="GO:0000977">
    <property type="term" value="F:RNA polymerase II transcription regulatory region sequence-specific DNA binding"/>
    <property type="evidence" value="ECO:0007669"/>
    <property type="project" value="TreeGrafter"/>
</dbReference>
<feature type="region of interest" description="Disordered" evidence="3">
    <location>
        <begin position="59"/>
        <end position="95"/>
    </location>
</feature>
<dbReference type="PROSITE" id="PS51186">
    <property type="entry name" value="GNAT"/>
    <property type="match status" value="1"/>
</dbReference>
<feature type="compositionally biased region" description="Basic and acidic residues" evidence="3">
    <location>
        <begin position="452"/>
        <end position="464"/>
    </location>
</feature>
<dbReference type="GO" id="GO:0042393">
    <property type="term" value="F:histone binding"/>
    <property type="evidence" value="ECO:0007669"/>
    <property type="project" value="TreeGrafter"/>
</dbReference>
<sequence length="923" mass="101039">MAAAAIGATLVREGGGLAGFRVEEAPWMEMASRRWERERRWRHRDGSANRVEEVAPVRRTGTGTARPTRLLELRRARTSSEEGPGRGSARLSSGRRRRAARLEGFVTDGGYACVCPVSACCGYRGKVLSARQFEKHAGAESKNQNGHILLLNGKSLYDLFHELRDVPAEAFAEEFRAAAGVPMTVPAAEASSAPQGQQAGAPASWEPNGVQVDGVTAEPPSAPAPGRGDVVMLTEEEKASLCLPGSKENSSTTESDTMCGVEGPAAEQIKDEAGGDHVMHDVKVGVTETKYQLDSDLRHVKGLLSSGLLEGFRVTYRKDEVESVGRINGQGYSGGCPQCNYSSNIMNACEFEVHSGQSSNNQNDQIFLDTRISLFRVVKALKPSSFQKRKDYLDAVASDGCSTQSNTISNPNWSASKRRFGGQFRQGGTETSTPAFSGSPGKGVSGLSTGTSEKKATEETRSEDTGDSLSIDDVKSDSPVPTAVTPNYPKHDSTNLGLSLSSPVKIAQGPLPNCSIGSKSKESQTRDTTLHPLIFKEGGLADNILLTYKLKSGEALKQGYKRGTGIICNCCNQEFTATHFEEHAGMGRRRHPYHNIYTSEGLSLHKLALQLQDRLNSNGFDNASVSSFSDYPNLTSSSGFGRQPSTTSGPIVPLKRILQERVVETESCYFCGYGHTTIGNIDPDTIIFCNQCERPCHVKCYNNRVVKKKVPLEILKEYRCFRFLCCQECQSLRARLLEGLEKCEEIAFLRPIGSNICWRLLSGMEASRDVKLYMPQVIDIFKDAFVESTDEHVDIFSDMVNGKKGDQEKDFRGMYCALLTASTHVLSAAILKVRMEQIAELVLIATRRECRKKGYFILLLKSIEANLRAWNVSLLAAPVDPEMAQIWSEKLGFTILSAEEESVLESHPLVMFKNLVLVQKSLA</sequence>